<feature type="transmembrane region" description="Helical" evidence="7">
    <location>
        <begin position="7"/>
        <end position="30"/>
    </location>
</feature>
<dbReference type="Gene3D" id="1.10.3730.20">
    <property type="match status" value="1"/>
</dbReference>
<feature type="domain" description="EamA" evidence="8">
    <location>
        <begin position="171"/>
        <end position="301"/>
    </location>
</feature>
<evidence type="ECO:0000256" key="2">
    <source>
        <dbReference type="ARBA" id="ARBA00007362"/>
    </source>
</evidence>
<dbReference type="InterPro" id="IPR037185">
    <property type="entry name" value="EmrE-like"/>
</dbReference>
<feature type="transmembrane region" description="Helical" evidence="7">
    <location>
        <begin position="141"/>
        <end position="160"/>
    </location>
</feature>
<dbReference type="EMBL" id="RBZM01000009">
    <property type="protein sequence ID" value="RKP48970.1"/>
    <property type="molecule type" value="Genomic_DNA"/>
</dbReference>
<dbReference type="OrthoDB" id="3180815at2"/>
<evidence type="ECO:0000256" key="6">
    <source>
        <dbReference type="ARBA" id="ARBA00023136"/>
    </source>
</evidence>
<reference evidence="9 10" key="1">
    <citation type="submission" date="2018-10" db="EMBL/GenBank/DDBJ databases">
        <title>Cohnella sp. M2MS4P-1, whole genome shotgun sequence.</title>
        <authorList>
            <person name="Tuo L."/>
        </authorList>
    </citation>
    <scope>NUCLEOTIDE SEQUENCE [LARGE SCALE GENOMIC DNA]</scope>
    <source>
        <strain evidence="9 10">M2MS4P-1</strain>
    </source>
</reference>
<comment type="subcellular location">
    <subcellularLocation>
        <location evidence="1">Cell membrane</location>
        <topology evidence="1">Multi-pass membrane protein</topology>
    </subcellularLocation>
</comment>
<protein>
    <submittedName>
        <fullName evidence="9">DMT family transporter</fullName>
    </submittedName>
</protein>
<organism evidence="9 10">
    <name type="scientific">Cohnella endophytica</name>
    <dbReference type="NCBI Taxonomy" id="2419778"/>
    <lineage>
        <taxon>Bacteria</taxon>
        <taxon>Bacillati</taxon>
        <taxon>Bacillota</taxon>
        <taxon>Bacilli</taxon>
        <taxon>Bacillales</taxon>
        <taxon>Paenibacillaceae</taxon>
        <taxon>Cohnella</taxon>
    </lineage>
</organism>
<evidence type="ECO:0000256" key="3">
    <source>
        <dbReference type="ARBA" id="ARBA00022475"/>
    </source>
</evidence>
<feature type="transmembrane region" description="Helical" evidence="7">
    <location>
        <begin position="42"/>
        <end position="61"/>
    </location>
</feature>
<gene>
    <name evidence="9" type="ORF">D7Z26_21690</name>
</gene>
<dbReference type="InterPro" id="IPR051258">
    <property type="entry name" value="Diverse_Substrate_Transporter"/>
</dbReference>
<feature type="transmembrane region" description="Helical" evidence="7">
    <location>
        <begin position="110"/>
        <end position="129"/>
    </location>
</feature>
<dbReference type="PANTHER" id="PTHR42920">
    <property type="entry name" value="OS03G0707200 PROTEIN-RELATED"/>
    <property type="match status" value="1"/>
</dbReference>
<dbReference type="Proteomes" id="UP000282076">
    <property type="component" value="Unassembled WGS sequence"/>
</dbReference>
<accession>A0A494XEA5</accession>
<comment type="caution">
    <text evidence="9">The sequence shown here is derived from an EMBL/GenBank/DDBJ whole genome shotgun (WGS) entry which is preliminary data.</text>
</comment>
<dbReference type="SUPFAM" id="SSF103481">
    <property type="entry name" value="Multidrug resistance efflux transporter EmrE"/>
    <property type="match status" value="2"/>
</dbReference>
<evidence type="ECO:0000256" key="4">
    <source>
        <dbReference type="ARBA" id="ARBA00022692"/>
    </source>
</evidence>
<keyword evidence="5 7" id="KW-1133">Transmembrane helix</keyword>
<evidence type="ECO:0000259" key="8">
    <source>
        <dbReference type="Pfam" id="PF00892"/>
    </source>
</evidence>
<name>A0A494XEA5_9BACL</name>
<keyword evidence="3" id="KW-1003">Cell membrane</keyword>
<feature type="transmembrane region" description="Helical" evidence="7">
    <location>
        <begin position="82"/>
        <end position="104"/>
    </location>
</feature>
<dbReference type="RefSeq" id="WP_120979108.1">
    <property type="nucleotide sequence ID" value="NZ_RBZM01000009.1"/>
</dbReference>
<dbReference type="InterPro" id="IPR000620">
    <property type="entry name" value="EamA_dom"/>
</dbReference>
<feature type="transmembrane region" description="Helical" evidence="7">
    <location>
        <begin position="261"/>
        <end position="281"/>
    </location>
</feature>
<comment type="similarity">
    <text evidence="2">Belongs to the EamA transporter family.</text>
</comment>
<feature type="domain" description="EamA" evidence="8">
    <location>
        <begin position="8"/>
        <end position="157"/>
    </location>
</feature>
<evidence type="ECO:0000256" key="7">
    <source>
        <dbReference type="SAM" id="Phobius"/>
    </source>
</evidence>
<evidence type="ECO:0000256" key="1">
    <source>
        <dbReference type="ARBA" id="ARBA00004651"/>
    </source>
</evidence>
<keyword evidence="4 7" id="KW-0812">Transmembrane</keyword>
<dbReference type="PANTHER" id="PTHR42920:SF5">
    <property type="entry name" value="EAMA DOMAIN-CONTAINING PROTEIN"/>
    <property type="match status" value="1"/>
</dbReference>
<dbReference type="AlphaFoldDB" id="A0A494XEA5"/>
<keyword evidence="6 7" id="KW-0472">Membrane</keyword>
<feature type="transmembrane region" description="Helical" evidence="7">
    <location>
        <begin position="172"/>
        <end position="192"/>
    </location>
</feature>
<feature type="transmembrane region" description="Helical" evidence="7">
    <location>
        <begin position="231"/>
        <end position="254"/>
    </location>
</feature>
<evidence type="ECO:0000313" key="10">
    <source>
        <dbReference type="Proteomes" id="UP000282076"/>
    </source>
</evidence>
<evidence type="ECO:0000256" key="5">
    <source>
        <dbReference type="ARBA" id="ARBA00022989"/>
    </source>
</evidence>
<dbReference type="GO" id="GO:0005886">
    <property type="term" value="C:plasma membrane"/>
    <property type="evidence" value="ECO:0007669"/>
    <property type="project" value="UniProtKB-SubCell"/>
</dbReference>
<dbReference type="Pfam" id="PF00892">
    <property type="entry name" value="EamA"/>
    <property type="match status" value="2"/>
</dbReference>
<feature type="transmembrane region" description="Helical" evidence="7">
    <location>
        <begin position="204"/>
        <end position="225"/>
    </location>
</feature>
<proteinExistence type="inferred from homology"/>
<feature type="transmembrane region" description="Helical" evidence="7">
    <location>
        <begin position="287"/>
        <end position="303"/>
    </location>
</feature>
<sequence>MESSRRWLAIVLMLLGAASYGLLSTVIKLAMADGWSVSSLTLQQVVFGAIMLWLVLGVARIRARRLARRRGIAREGRIVGNWRNAVGMIVIGVIGMSLTTIFYNEALARLDASLAIVLLFQFTWITILLESIRKREWPTRPQWAAVGFIAIGTVLAVGLLEHELGQLDGQGVLYGLLSAVSYSLFFFLSGFLPANLDPLAKSAMMSTASLAFVVAMQAPLSLAAVGFSGSLMGWGALLGFLGTAFPFFCFNYGIPKVGSGLAALLGAMELPAAVIAAFAILNEPLTAWQGFGIVLIIAGIVAAQRKTEDTGTAGKVGEGSL</sequence>
<keyword evidence="10" id="KW-1185">Reference proteome</keyword>
<evidence type="ECO:0000313" key="9">
    <source>
        <dbReference type="EMBL" id="RKP48970.1"/>
    </source>
</evidence>